<dbReference type="EMBL" id="JH668450">
    <property type="protein sequence ID" value="KAG6453825.1"/>
    <property type="molecule type" value="Genomic_DNA"/>
</dbReference>
<reference evidence="6" key="1">
    <citation type="journal article" date="2016" name="Insect Biochem. Mol. Biol.">
        <title>Multifaceted biological insights from a draft genome sequence of the tobacco hornworm moth, Manduca sexta.</title>
        <authorList>
            <person name="Kanost M.R."/>
            <person name="Arrese E.L."/>
            <person name="Cao X."/>
            <person name="Chen Y.R."/>
            <person name="Chellapilla S."/>
            <person name="Goldsmith M.R."/>
            <person name="Grosse-Wilde E."/>
            <person name="Heckel D.G."/>
            <person name="Herndon N."/>
            <person name="Jiang H."/>
            <person name="Papanicolaou A."/>
            <person name="Qu J."/>
            <person name="Soulages J.L."/>
            <person name="Vogel H."/>
            <person name="Walters J."/>
            <person name="Waterhouse R.M."/>
            <person name="Ahn S.J."/>
            <person name="Almeida F.C."/>
            <person name="An C."/>
            <person name="Aqrawi P."/>
            <person name="Bretschneider A."/>
            <person name="Bryant W.B."/>
            <person name="Bucks S."/>
            <person name="Chao H."/>
            <person name="Chevignon G."/>
            <person name="Christen J.M."/>
            <person name="Clarke D.F."/>
            <person name="Dittmer N.T."/>
            <person name="Ferguson L.C.F."/>
            <person name="Garavelou S."/>
            <person name="Gordon K.H.J."/>
            <person name="Gunaratna R.T."/>
            <person name="Han Y."/>
            <person name="Hauser F."/>
            <person name="He Y."/>
            <person name="Heidel-Fischer H."/>
            <person name="Hirsh A."/>
            <person name="Hu Y."/>
            <person name="Jiang H."/>
            <person name="Kalra D."/>
            <person name="Klinner C."/>
            <person name="Konig C."/>
            <person name="Kovar C."/>
            <person name="Kroll A.R."/>
            <person name="Kuwar S.S."/>
            <person name="Lee S.L."/>
            <person name="Lehman R."/>
            <person name="Li K."/>
            <person name="Li Z."/>
            <person name="Liang H."/>
            <person name="Lovelace S."/>
            <person name="Lu Z."/>
            <person name="Mansfield J.H."/>
            <person name="McCulloch K.J."/>
            <person name="Mathew T."/>
            <person name="Morton B."/>
            <person name="Muzny D.M."/>
            <person name="Neunemann D."/>
            <person name="Ongeri F."/>
            <person name="Pauchet Y."/>
            <person name="Pu L.L."/>
            <person name="Pyrousis I."/>
            <person name="Rao X.J."/>
            <person name="Redding A."/>
            <person name="Roesel C."/>
            <person name="Sanchez-Gracia A."/>
            <person name="Schaack S."/>
            <person name="Shukla A."/>
            <person name="Tetreau G."/>
            <person name="Wang Y."/>
            <person name="Xiong G.H."/>
            <person name="Traut W."/>
            <person name="Walsh T.K."/>
            <person name="Worley K.C."/>
            <person name="Wu D."/>
            <person name="Wu W."/>
            <person name="Wu Y.Q."/>
            <person name="Zhang X."/>
            <person name="Zou Z."/>
            <person name="Zucker H."/>
            <person name="Briscoe A.D."/>
            <person name="Burmester T."/>
            <person name="Clem R.J."/>
            <person name="Feyereisen R."/>
            <person name="Grimmelikhuijzen C.J.P."/>
            <person name="Hamodrakas S.J."/>
            <person name="Hansson B.S."/>
            <person name="Huguet E."/>
            <person name="Jermiin L.S."/>
            <person name="Lan Q."/>
            <person name="Lehman H.K."/>
            <person name="Lorenzen M."/>
            <person name="Merzendorfer H."/>
            <person name="Michalopoulos I."/>
            <person name="Morton D.B."/>
            <person name="Muthukrishnan S."/>
            <person name="Oakeshott J.G."/>
            <person name="Palmer W."/>
            <person name="Park Y."/>
            <person name="Passarelli A.L."/>
            <person name="Rozas J."/>
            <person name="Schwartz L.M."/>
            <person name="Smith W."/>
            <person name="Southgate A."/>
            <person name="Vilcinskas A."/>
            <person name="Vogt R."/>
            <person name="Wang P."/>
            <person name="Werren J."/>
            <person name="Yu X.Q."/>
            <person name="Zhou J.J."/>
            <person name="Brown S.J."/>
            <person name="Scherer S.E."/>
            <person name="Richards S."/>
            <person name="Blissard G.W."/>
        </authorList>
    </citation>
    <scope>NUCLEOTIDE SEQUENCE</scope>
</reference>
<evidence type="ECO:0000256" key="3">
    <source>
        <dbReference type="ARBA" id="ARBA00023274"/>
    </source>
</evidence>
<dbReference type="Proteomes" id="UP000791440">
    <property type="component" value="Unassembled WGS sequence"/>
</dbReference>
<dbReference type="OrthoDB" id="361870at2759"/>
<evidence type="ECO:0000313" key="7">
    <source>
        <dbReference type="Proteomes" id="UP000791440"/>
    </source>
</evidence>
<keyword evidence="7" id="KW-1185">Reference proteome</keyword>
<dbReference type="PANTHER" id="PTHR13528:SF2">
    <property type="entry name" value="LARGE RIBOSOMAL SUBUNIT PROTEIN BL28M"/>
    <property type="match status" value="1"/>
</dbReference>
<evidence type="ECO:0000256" key="2">
    <source>
        <dbReference type="ARBA" id="ARBA00022980"/>
    </source>
</evidence>
<sequence>MASSRLQATARQLSKTFKKKTRFDIGIASELPPAYKKFWREWKVLKPAAVHFVAQEGKWRRDELTGETLPIQNIPIPIKYPAEIHEGIWGGEAVVKGFQKRDPQRRRVPHYWVPVLKRTVVRSEVLNTHLSVTVTERTIKLINDHYGFDHYLLKTPACDLVSMLALKLKKQILTELMNGCPRYAHDPAKQKEIYKEYKTYLSSYTPEEIEWYGLSWYEALTKVAKQKEAENKPIPLKKVYRKNLVEKLKAAGLEENKGSADEISTTTSWLSKMNPFGKKDEA</sequence>
<evidence type="ECO:0000256" key="5">
    <source>
        <dbReference type="ARBA" id="ARBA00035538"/>
    </source>
</evidence>
<organism evidence="6 7">
    <name type="scientific">Manduca sexta</name>
    <name type="common">Tobacco hawkmoth</name>
    <name type="synonym">Tobacco hornworm</name>
    <dbReference type="NCBI Taxonomy" id="7130"/>
    <lineage>
        <taxon>Eukaryota</taxon>
        <taxon>Metazoa</taxon>
        <taxon>Ecdysozoa</taxon>
        <taxon>Arthropoda</taxon>
        <taxon>Hexapoda</taxon>
        <taxon>Insecta</taxon>
        <taxon>Pterygota</taxon>
        <taxon>Neoptera</taxon>
        <taxon>Endopterygota</taxon>
        <taxon>Lepidoptera</taxon>
        <taxon>Glossata</taxon>
        <taxon>Ditrysia</taxon>
        <taxon>Bombycoidea</taxon>
        <taxon>Sphingidae</taxon>
        <taxon>Sphinginae</taxon>
        <taxon>Sphingini</taxon>
        <taxon>Manduca</taxon>
    </lineage>
</organism>
<proteinExistence type="inferred from homology"/>
<accession>A0A921ZA84</accession>
<evidence type="ECO:0000256" key="4">
    <source>
        <dbReference type="ARBA" id="ARBA00035269"/>
    </source>
</evidence>
<name>A0A921ZA84_MANSE</name>
<protein>
    <recommendedName>
        <fullName evidence="4">Large ribosomal subunit protein bL28m</fullName>
    </recommendedName>
    <alternativeName>
        <fullName evidence="5">39S ribosomal protein L28, mitochondrial</fullName>
    </alternativeName>
</protein>
<comment type="similarity">
    <text evidence="1">Belongs to the bacterial ribosomal protein bL28 family.</text>
</comment>
<reference evidence="6" key="2">
    <citation type="submission" date="2020-12" db="EMBL/GenBank/DDBJ databases">
        <authorList>
            <person name="Kanost M."/>
        </authorList>
    </citation>
    <scope>NUCLEOTIDE SEQUENCE</scope>
</reference>
<dbReference type="GO" id="GO:0005762">
    <property type="term" value="C:mitochondrial large ribosomal subunit"/>
    <property type="evidence" value="ECO:0007669"/>
    <property type="project" value="TreeGrafter"/>
</dbReference>
<dbReference type="GO" id="GO:0003735">
    <property type="term" value="F:structural constituent of ribosome"/>
    <property type="evidence" value="ECO:0007669"/>
    <property type="project" value="InterPro"/>
</dbReference>
<evidence type="ECO:0000256" key="1">
    <source>
        <dbReference type="ARBA" id="ARBA00008760"/>
    </source>
</evidence>
<dbReference type="SUPFAM" id="SSF143800">
    <property type="entry name" value="L28p-like"/>
    <property type="match status" value="1"/>
</dbReference>
<dbReference type="InterPro" id="IPR034704">
    <property type="entry name" value="Ribosomal_bL28/bL31-like_sf"/>
</dbReference>
<comment type="caution">
    <text evidence="6">The sequence shown here is derived from an EMBL/GenBank/DDBJ whole genome shotgun (WGS) entry which is preliminary data.</text>
</comment>
<keyword evidence="2" id="KW-0689">Ribosomal protein</keyword>
<gene>
    <name evidence="6" type="ORF">O3G_MSEX008346</name>
</gene>
<dbReference type="AlphaFoldDB" id="A0A921ZA84"/>
<dbReference type="InterPro" id="IPR026569">
    <property type="entry name" value="Ribosomal_bL28"/>
</dbReference>
<dbReference type="PANTHER" id="PTHR13528">
    <property type="entry name" value="39S RIBOSOMAL PROTEIN L28, MITOCHONDRIAL"/>
    <property type="match status" value="1"/>
</dbReference>
<evidence type="ECO:0000313" key="6">
    <source>
        <dbReference type="EMBL" id="KAG6453825.1"/>
    </source>
</evidence>
<keyword evidence="3" id="KW-0687">Ribonucleoprotein</keyword>